<dbReference type="AlphaFoldDB" id="A0A250WUT2"/>
<evidence type="ECO:0000313" key="2">
    <source>
        <dbReference type="Proteomes" id="UP000232323"/>
    </source>
</evidence>
<name>A0A250WUT2_9CHLO</name>
<dbReference type="EMBL" id="BEGY01000008">
    <property type="protein sequence ID" value="GAX74516.1"/>
    <property type="molecule type" value="Genomic_DNA"/>
</dbReference>
<proteinExistence type="predicted"/>
<organism evidence="1 2">
    <name type="scientific">Chlamydomonas eustigma</name>
    <dbReference type="NCBI Taxonomy" id="1157962"/>
    <lineage>
        <taxon>Eukaryota</taxon>
        <taxon>Viridiplantae</taxon>
        <taxon>Chlorophyta</taxon>
        <taxon>core chlorophytes</taxon>
        <taxon>Chlorophyceae</taxon>
        <taxon>CS clade</taxon>
        <taxon>Chlamydomonadales</taxon>
        <taxon>Chlamydomonadaceae</taxon>
        <taxon>Chlamydomonas</taxon>
    </lineage>
</organism>
<protein>
    <submittedName>
        <fullName evidence="1">Uncharacterized protein</fullName>
    </submittedName>
</protein>
<sequence length="81" mass="8895">MKGSEKTQVTCLKAQKTLILSNFGPAMYDLVRSARLSGKCRDWQLSLSEDDALKIHLNIIGMPQHSSQKALALLAKVVGQI</sequence>
<comment type="caution">
    <text evidence="1">The sequence shown here is derived from an EMBL/GenBank/DDBJ whole genome shotgun (WGS) entry which is preliminary data.</text>
</comment>
<evidence type="ECO:0000313" key="1">
    <source>
        <dbReference type="EMBL" id="GAX74516.1"/>
    </source>
</evidence>
<dbReference type="Proteomes" id="UP000232323">
    <property type="component" value="Unassembled WGS sequence"/>
</dbReference>
<accession>A0A250WUT2</accession>
<reference evidence="1 2" key="1">
    <citation type="submission" date="2017-08" db="EMBL/GenBank/DDBJ databases">
        <title>Acidophilic green algal genome provides insights into adaptation to an acidic environment.</title>
        <authorList>
            <person name="Hirooka S."/>
            <person name="Hirose Y."/>
            <person name="Kanesaki Y."/>
            <person name="Higuchi S."/>
            <person name="Fujiwara T."/>
            <person name="Onuma R."/>
            <person name="Era A."/>
            <person name="Ohbayashi R."/>
            <person name="Uzuka A."/>
            <person name="Nozaki H."/>
            <person name="Yoshikawa H."/>
            <person name="Miyagishima S.Y."/>
        </authorList>
    </citation>
    <scope>NUCLEOTIDE SEQUENCE [LARGE SCALE GENOMIC DNA]</scope>
    <source>
        <strain evidence="1 2">NIES-2499</strain>
    </source>
</reference>
<gene>
    <name evidence="1" type="ORF">CEUSTIGMA_g1965.t1</name>
</gene>
<keyword evidence="2" id="KW-1185">Reference proteome</keyword>